<evidence type="ECO:0000313" key="4">
    <source>
        <dbReference type="Proteomes" id="UP001145799"/>
    </source>
</evidence>
<evidence type="ECO:0000313" key="5">
    <source>
        <dbReference type="Proteomes" id="UP001183604"/>
    </source>
</evidence>
<dbReference type="RefSeq" id="WP_270121016.1">
    <property type="nucleotide sequence ID" value="NZ_BAAAOM010000007.1"/>
</dbReference>
<keyword evidence="1" id="KW-0472">Membrane</keyword>
<name>A0A9X3SWZ1_9ACTN</name>
<accession>A0A9X3SWZ1</accession>
<protein>
    <submittedName>
        <fullName evidence="2">Uncharacterized protein</fullName>
    </submittedName>
</protein>
<gene>
    <name evidence="3" type="ORF">J2S69_001914</name>
    <name evidence="2" type="ORF">O2L01_06145</name>
</gene>
<feature type="transmembrane region" description="Helical" evidence="1">
    <location>
        <begin position="50"/>
        <end position="68"/>
    </location>
</feature>
<proteinExistence type="predicted"/>
<sequence length="201" mass="21487">MTSLVNIAAILVFALLVFAVVGVSLRLLIPSEPHRPATTERSRAGSVRRALTNIAGFIAFAAAMGLAFEVRAAYGSPFGERGLPTVEVVEVGDCERAPLGFGIARTCDLTSFRATDSEDLDPSWVESIEVATGAPVEPGDLVAPYSPSRWTAYVFLGSTDARWRPVSAEGRPNLDWLPTVTLFGATVLFSAFMKRRVAASP</sequence>
<reference evidence="3 5" key="2">
    <citation type="submission" date="2023-07" db="EMBL/GenBank/DDBJ databases">
        <title>Sequencing the genomes of 1000 actinobacteria strains.</title>
        <authorList>
            <person name="Klenk H.-P."/>
        </authorList>
    </citation>
    <scope>NUCLEOTIDE SEQUENCE [LARGE SCALE GENOMIC DNA]</scope>
    <source>
        <strain evidence="3 5">DSM 44724</strain>
    </source>
</reference>
<dbReference type="AlphaFoldDB" id="A0A9X3SWZ1"/>
<organism evidence="2 4">
    <name type="scientific">Glycomyces lechevalierae</name>
    <dbReference type="NCBI Taxonomy" id="256034"/>
    <lineage>
        <taxon>Bacteria</taxon>
        <taxon>Bacillati</taxon>
        <taxon>Actinomycetota</taxon>
        <taxon>Actinomycetes</taxon>
        <taxon>Glycomycetales</taxon>
        <taxon>Glycomycetaceae</taxon>
        <taxon>Glycomyces</taxon>
    </lineage>
</organism>
<dbReference type="Proteomes" id="UP001145799">
    <property type="component" value="Unassembled WGS sequence"/>
</dbReference>
<evidence type="ECO:0000256" key="1">
    <source>
        <dbReference type="SAM" id="Phobius"/>
    </source>
</evidence>
<keyword evidence="5" id="KW-1185">Reference proteome</keyword>
<feature type="transmembrane region" description="Helical" evidence="1">
    <location>
        <begin position="6"/>
        <end position="29"/>
    </location>
</feature>
<reference evidence="2" key="1">
    <citation type="submission" date="2022-12" db="EMBL/GenBank/DDBJ databases">
        <title>Gycomyces niveus sp.nov., a novel actinomycete isolated from soil in Shouguang.</title>
        <authorList>
            <person name="Yang X."/>
        </authorList>
    </citation>
    <scope>NUCLEOTIDE SEQUENCE</scope>
    <source>
        <strain evidence="2">DSM 44724</strain>
    </source>
</reference>
<evidence type="ECO:0000313" key="3">
    <source>
        <dbReference type="EMBL" id="MDR7338195.1"/>
    </source>
</evidence>
<evidence type="ECO:0000313" key="2">
    <source>
        <dbReference type="EMBL" id="MDA1384556.1"/>
    </source>
</evidence>
<keyword evidence="1" id="KW-0812">Transmembrane</keyword>
<keyword evidence="1" id="KW-1133">Transmembrane helix</keyword>
<dbReference type="EMBL" id="JAPZVQ010000002">
    <property type="protein sequence ID" value="MDA1384556.1"/>
    <property type="molecule type" value="Genomic_DNA"/>
</dbReference>
<dbReference type="Proteomes" id="UP001183604">
    <property type="component" value="Unassembled WGS sequence"/>
</dbReference>
<comment type="caution">
    <text evidence="2">The sequence shown here is derived from an EMBL/GenBank/DDBJ whole genome shotgun (WGS) entry which is preliminary data.</text>
</comment>
<feature type="transmembrane region" description="Helical" evidence="1">
    <location>
        <begin position="176"/>
        <end position="193"/>
    </location>
</feature>
<dbReference type="EMBL" id="JAVDYD010000001">
    <property type="protein sequence ID" value="MDR7338195.1"/>
    <property type="molecule type" value="Genomic_DNA"/>
</dbReference>